<dbReference type="EMBL" id="KB103926">
    <property type="protein sequence ID" value="ELK33699.1"/>
    <property type="molecule type" value="Genomic_DNA"/>
</dbReference>
<reference evidence="3" key="1">
    <citation type="journal article" date="2013" name="Science">
        <title>Comparative analysis of bat genomes provides insight into the evolution of flight and immunity.</title>
        <authorList>
            <person name="Zhang G."/>
            <person name="Cowled C."/>
            <person name="Shi Z."/>
            <person name="Huang Z."/>
            <person name="Bishop-Lilly K.A."/>
            <person name="Fang X."/>
            <person name="Wynne J.W."/>
            <person name="Xiong Z."/>
            <person name="Baker M.L."/>
            <person name="Zhao W."/>
            <person name="Tachedjian M."/>
            <person name="Zhu Y."/>
            <person name="Zhou P."/>
            <person name="Jiang X."/>
            <person name="Ng J."/>
            <person name="Yang L."/>
            <person name="Wu L."/>
            <person name="Xiao J."/>
            <person name="Feng Y."/>
            <person name="Chen Y."/>
            <person name="Sun X."/>
            <person name="Zhang Y."/>
            <person name="Marsh G.A."/>
            <person name="Crameri G."/>
            <person name="Broder C.C."/>
            <person name="Frey K.G."/>
            <person name="Wang L.F."/>
            <person name="Wang J."/>
        </authorList>
    </citation>
    <scope>NUCLEOTIDE SEQUENCE [LARGE SCALE GENOMIC DNA]</scope>
</reference>
<dbReference type="Proteomes" id="UP000010556">
    <property type="component" value="Unassembled WGS sequence"/>
</dbReference>
<sequence length="122" mass="13753">MLSAGTRQAGAISKWELQQWKQDCQQKGAQGPGKGVEDGPRPAPVPTAASWPTVPFKDGNGNLRLAEQWWQGEVSGNIPKSQLPLQDDDLGCYFMTLKIYKTWFRFDSDALFCDQIYEREET</sequence>
<dbReference type="AlphaFoldDB" id="L5M4Y5"/>
<name>L5M4Y5_MYODS</name>
<evidence type="ECO:0000256" key="1">
    <source>
        <dbReference type="SAM" id="MobiDB-lite"/>
    </source>
</evidence>
<accession>L5M4Y5</accession>
<keyword evidence="3" id="KW-1185">Reference proteome</keyword>
<organism evidence="2 3">
    <name type="scientific">Myotis davidii</name>
    <name type="common">David's myotis</name>
    <dbReference type="NCBI Taxonomy" id="225400"/>
    <lineage>
        <taxon>Eukaryota</taxon>
        <taxon>Metazoa</taxon>
        <taxon>Chordata</taxon>
        <taxon>Craniata</taxon>
        <taxon>Vertebrata</taxon>
        <taxon>Euteleostomi</taxon>
        <taxon>Mammalia</taxon>
        <taxon>Eutheria</taxon>
        <taxon>Laurasiatheria</taxon>
        <taxon>Chiroptera</taxon>
        <taxon>Yangochiroptera</taxon>
        <taxon>Vespertilionidae</taxon>
        <taxon>Myotis</taxon>
    </lineage>
</organism>
<protein>
    <submittedName>
        <fullName evidence="2">Uncharacterized protein</fullName>
    </submittedName>
</protein>
<proteinExistence type="predicted"/>
<gene>
    <name evidence="2" type="ORF">MDA_GLEAN10009164</name>
</gene>
<feature type="region of interest" description="Disordered" evidence="1">
    <location>
        <begin position="23"/>
        <end position="59"/>
    </location>
</feature>
<evidence type="ECO:0000313" key="2">
    <source>
        <dbReference type="EMBL" id="ELK33699.1"/>
    </source>
</evidence>
<evidence type="ECO:0000313" key="3">
    <source>
        <dbReference type="Proteomes" id="UP000010556"/>
    </source>
</evidence>